<evidence type="ECO:0000256" key="4">
    <source>
        <dbReference type="ARBA" id="ARBA00039045"/>
    </source>
</evidence>
<accession>A0A1E1KFN2</accession>
<evidence type="ECO:0000256" key="1">
    <source>
        <dbReference type="ARBA" id="ARBA00008129"/>
    </source>
</evidence>
<dbReference type="PANTHER" id="PTHR46044:SF14">
    <property type="entry name" value="ARYLACETONITRILASE"/>
    <property type="match status" value="1"/>
</dbReference>
<dbReference type="InterPro" id="IPR003010">
    <property type="entry name" value="C-N_Hydrolase"/>
</dbReference>
<comment type="similarity">
    <text evidence="1">Belongs to the carbon-nitrogen hydrolase superfamily. Nitrilase family.</text>
</comment>
<dbReference type="EC" id="3.5.5.1" evidence="4"/>
<evidence type="ECO:0000313" key="7">
    <source>
        <dbReference type="Proteomes" id="UP000178912"/>
    </source>
</evidence>
<dbReference type="Proteomes" id="UP000178912">
    <property type="component" value="Unassembled WGS sequence"/>
</dbReference>
<evidence type="ECO:0000256" key="2">
    <source>
        <dbReference type="ARBA" id="ARBA00022801"/>
    </source>
</evidence>
<dbReference type="Gene3D" id="3.60.110.10">
    <property type="entry name" value="Carbon-nitrogen hydrolase"/>
    <property type="match status" value="1"/>
</dbReference>
<keyword evidence="7" id="KW-1185">Reference proteome</keyword>
<dbReference type="PANTHER" id="PTHR46044">
    <property type="entry name" value="NITRILASE"/>
    <property type="match status" value="1"/>
</dbReference>
<keyword evidence="2" id="KW-0378">Hydrolase</keyword>
<dbReference type="InterPro" id="IPR036526">
    <property type="entry name" value="C-N_Hydrolase_sf"/>
</dbReference>
<comment type="catalytic activity">
    <reaction evidence="3">
        <text>a nitrile + 2 H2O = a carboxylate + NH4(+)</text>
        <dbReference type="Rhea" id="RHEA:21724"/>
        <dbReference type="ChEBI" id="CHEBI:15377"/>
        <dbReference type="ChEBI" id="CHEBI:18379"/>
        <dbReference type="ChEBI" id="CHEBI:28938"/>
        <dbReference type="ChEBI" id="CHEBI:29067"/>
        <dbReference type="EC" id="3.5.5.1"/>
    </reaction>
</comment>
<organism evidence="6 7">
    <name type="scientific">Rhynchosporium agropyri</name>
    <dbReference type="NCBI Taxonomy" id="914238"/>
    <lineage>
        <taxon>Eukaryota</taxon>
        <taxon>Fungi</taxon>
        <taxon>Dikarya</taxon>
        <taxon>Ascomycota</taxon>
        <taxon>Pezizomycotina</taxon>
        <taxon>Leotiomycetes</taxon>
        <taxon>Helotiales</taxon>
        <taxon>Ploettnerulaceae</taxon>
        <taxon>Rhynchosporium</taxon>
    </lineage>
</organism>
<dbReference type="SUPFAM" id="SSF56317">
    <property type="entry name" value="Carbon-nitrogen hydrolase"/>
    <property type="match status" value="1"/>
</dbReference>
<dbReference type="CDD" id="cd07564">
    <property type="entry name" value="nitrilases_CHs"/>
    <property type="match status" value="1"/>
</dbReference>
<dbReference type="GO" id="GO:0000257">
    <property type="term" value="F:nitrilase activity"/>
    <property type="evidence" value="ECO:0007669"/>
    <property type="project" value="UniProtKB-EC"/>
</dbReference>
<name>A0A1E1KFN2_9HELO</name>
<feature type="domain" description="CN hydrolase" evidence="5">
    <location>
        <begin position="12"/>
        <end position="263"/>
    </location>
</feature>
<sequence>MSSTEENPSQYVRVAVTQAEPEWLDLEATVIKTCEIIKEAAQNDARLVTFPECWIPGGRSVDFDMTTLYQKNSLHINSSEMQRIRDCAAQNKIAVALGFAENVHHTLRKLKATHMELTIFGDASGDCLRNVVDVPGIGNVGMLACWEHAQPLLKFHTYQQKEEVHVAAWPPLFYHVEGPGLWSMTREGTRNLSATYAIESQSFVLHTTAVISQKGIDKMGTGSGVVMNTPGGGSSAIFGPDGRQLSKDIPETDEGMVYADLDFDAILRAKSFLDTTGHYSRPDLLWISVDDREKTNRRVEGR</sequence>
<evidence type="ECO:0000313" key="6">
    <source>
        <dbReference type="EMBL" id="CZS96863.1"/>
    </source>
</evidence>
<gene>
    <name evidence="6" type="ORF">RAG0_06031</name>
</gene>
<reference evidence="7" key="1">
    <citation type="submission" date="2016-03" db="EMBL/GenBank/DDBJ databases">
        <authorList>
            <person name="Guldener U."/>
        </authorList>
    </citation>
    <scope>NUCLEOTIDE SEQUENCE [LARGE SCALE GENOMIC DNA]</scope>
    <source>
        <strain evidence="7">04CH-RAC-A.6.1</strain>
    </source>
</reference>
<dbReference type="PROSITE" id="PS50263">
    <property type="entry name" value="CN_HYDROLASE"/>
    <property type="match status" value="1"/>
</dbReference>
<dbReference type="AlphaFoldDB" id="A0A1E1KFN2"/>
<dbReference type="Pfam" id="PF00795">
    <property type="entry name" value="CN_hydrolase"/>
    <property type="match status" value="2"/>
</dbReference>
<dbReference type="OrthoDB" id="10250282at2759"/>
<dbReference type="EMBL" id="FJUX01000028">
    <property type="protein sequence ID" value="CZS96863.1"/>
    <property type="molecule type" value="Genomic_DNA"/>
</dbReference>
<evidence type="ECO:0000259" key="5">
    <source>
        <dbReference type="PROSITE" id="PS50263"/>
    </source>
</evidence>
<dbReference type="InterPro" id="IPR044149">
    <property type="entry name" value="Nitrilases_CHs"/>
</dbReference>
<evidence type="ECO:0000256" key="3">
    <source>
        <dbReference type="ARBA" id="ARBA00036406"/>
    </source>
</evidence>
<protein>
    <recommendedName>
        <fullName evidence="4">nitrilase</fullName>
        <ecNumber evidence="4">3.5.5.1</ecNumber>
    </recommendedName>
</protein>
<proteinExistence type="inferred from homology"/>